<comment type="subcellular location">
    <subcellularLocation>
        <location evidence="1">Membrane</location>
    </subcellularLocation>
</comment>
<gene>
    <name evidence="3" type="ORF">RHYP_4930</name>
</gene>
<dbReference type="PANTHER" id="PTHR23076:SF113">
    <property type="entry name" value="ATP-DEPENDENT ZINC METALLOPROTEASE FTSH 1, CHLOROPLASTIC-RELATED"/>
    <property type="match status" value="1"/>
</dbReference>
<comment type="caution">
    <text evidence="3">The sequence shown here is derived from an EMBL/GenBank/DDBJ whole genome shotgun (WGS) entry which is preliminary data.</text>
</comment>
<dbReference type="SUPFAM" id="SSF140990">
    <property type="entry name" value="FtsH protease domain-like"/>
    <property type="match status" value="1"/>
</dbReference>
<dbReference type="RefSeq" id="WP_339332319.1">
    <property type="nucleotide sequence ID" value="NZ_BSCY01000017.1"/>
</dbReference>
<dbReference type="Gene3D" id="1.20.58.760">
    <property type="entry name" value="Peptidase M41"/>
    <property type="match status" value="1"/>
</dbReference>
<evidence type="ECO:0000313" key="4">
    <source>
        <dbReference type="Proteomes" id="UP001371615"/>
    </source>
</evidence>
<evidence type="ECO:0000256" key="1">
    <source>
        <dbReference type="ARBA" id="ARBA00004370"/>
    </source>
</evidence>
<dbReference type="Proteomes" id="UP001371615">
    <property type="component" value="Unassembled WGS sequence"/>
</dbReference>
<protein>
    <recommendedName>
        <fullName evidence="2">Peptidase M41 domain-containing protein</fullName>
    </recommendedName>
</protein>
<reference evidence="3" key="1">
    <citation type="submission" date="2022-11" db="EMBL/GenBank/DDBJ databases">
        <title>Phyllogen, a phyllody-inducing phytoplasma effector family, horizontally transferred to various phytoplasmas via transposable elements.</title>
        <authorList>
            <person name="Tokuda R."/>
            <person name="Maejima K."/>
            <person name="Yamaji Y."/>
            <person name="Namba S."/>
        </authorList>
    </citation>
    <scope>NUCLEOTIDE SEQUENCE [LARGE SCALE GENOMIC DNA]</scope>
    <source>
        <strain evidence="3">RhY</strain>
    </source>
</reference>
<proteinExistence type="predicted"/>
<dbReference type="EMBL" id="BSCY01000017">
    <property type="protein sequence ID" value="GLH61547.1"/>
    <property type="molecule type" value="Genomic_DNA"/>
</dbReference>
<organism evidence="3 4">
    <name type="scientific">Rhus yellows phytoplasma</name>
    <dbReference type="NCBI Taxonomy" id="1225349"/>
    <lineage>
        <taxon>Bacteria</taxon>
        <taxon>Bacillati</taxon>
        <taxon>Mycoplasmatota</taxon>
        <taxon>Mollicutes</taxon>
        <taxon>Acholeplasmatales</taxon>
        <taxon>Acholeplasmataceae</taxon>
        <taxon>Candidatus Phytoplasma</taxon>
        <taxon>16SrI (Aster yellows group)</taxon>
    </lineage>
</organism>
<dbReference type="InterPro" id="IPR000642">
    <property type="entry name" value="Peptidase_M41"/>
</dbReference>
<dbReference type="PANTHER" id="PTHR23076">
    <property type="entry name" value="METALLOPROTEASE M41 FTSH"/>
    <property type="match status" value="1"/>
</dbReference>
<accession>A0ABQ5PU47</accession>
<dbReference type="InterPro" id="IPR037219">
    <property type="entry name" value="Peptidase_M41-like"/>
</dbReference>
<keyword evidence="4" id="KW-1185">Reference proteome</keyword>
<evidence type="ECO:0000313" key="3">
    <source>
        <dbReference type="EMBL" id="GLH61547.1"/>
    </source>
</evidence>
<dbReference type="Pfam" id="PF01434">
    <property type="entry name" value="Peptidase_M41"/>
    <property type="match status" value="1"/>
</dbReference>
<name>A0ABQ5PU47_9MOLU</name>
<evidence type="ECO:0000259" key="2">
    <source>
        <dbReference type="Pfam" id="PF01434"/>
    </source>
</evidence>
<feature type="domain" description="Peptidase M41" evidence="2">
    <location>
        <begin position="1"/>
        <end position="73"/>
    </location>
</feature>
<sequence length="102" mass="11697">MPEKETFFTSDKKMLAQITSYLGGRVAEEIIFNEVSNGAYDDFRQVTKIARLMVTKYGMSSLGVSQDSEFSDKTAIDLEIKKIIAKCFILKQKKLFHKIKTY</sequence>